<dbReference type="SUPFAM" id="SSF50249">
    <property type="entry name" value="Nucleic acid-binding proteins"/>
    <property type="match status" value="1"/>
</dbReference>
<feature type="transmembrane region" description="Helical" evidence="1">
    <location>
        <begin position="97"/>
        <end position="117"/>
    </location>
</feature>
<dbReference type="RefSeq" id="WP_394511967.1">
    <property type="nucleotide sequence ID" value="NZ_JBIGHX010000005.1"/>
</dbReference>
<keyword evidence="1" id="KW-1133">Transmembrane helix</keyword>
<dbReference type="Proteomes" id="UP001606302">
    <property type="component" value="Unassembled WGS sequence"/>
</dbReference>
<keyword evidence="4" id="KW-1185">Reference proteome</keyword>
<accession>A0ABW7GM95</accession>
<sequence>MRFDGVLSGWNHAAGYGSIRPAGGGDELFVALGAFPTDGLGPRLDEPLSFEVVTGRDGRKQAVNLKRLPAGAHAMALREATGVGHARVQRAHRKRRLGLAAGAVVTVMLVMGGVHWWPHGSPADVPPAMRR</sequence>
<dbReference type="InterPro" id="IPR012340">
    <property type="entry name" value="NA-bd_OB-fold"/>
</dbReference>
<feature type="domain" description="CSD" evidence="2">
    <location>
        <begin position="2"/>
        <end position="67"/>
    </location>
</feature>
<evidence type="ECO:0000313" key="4">
    <source>
        <dbReference type="Proteomes" id="UP001606302"/>
    </source>
</evidence>
<name>A0ABW7GM95_9BURK</name>
<evidence type="ECO:0000259" key="2">
    <source>
        <dbReference type="PROSITE" id="PS51857"/>
    </source>
</evidence>
<organism evidence="3 4">
    <name type="scientific">Pelomonas lactea</name>
    <dbReference type="NCBI Taxonomy" id="3299030"/>
    <lineage>
        <taxon>Bacteria</taxon>
        <taxon>Pseudomonadati</taxon>
        <taxon>Pseudomonadota</taxon>
        <taxon>Betaproteobacteria</taxon>
        <taxon>Burkholderiales</taxon>
        <taxon>Sphaerotilaceae</taxon>
        <taxon>Roseateles</taxon>
    </lineage>
</organism>
<gene>
    <name evidence="3" type="ORF">ACG04Q_16050</name>
</gene>
<dbReference type="InterPro" id="IPR002059">
    <property type="entry name" value="CSP_DNA-bd"/>
</dbReference>
<proteinExistence type="predicted"/>
<dbReference type="Gene3D" id="2.40.50.140">
    <property type="entry name" value="Nucleic acid-binding proteins"/>
    <property type="match status" value="1"/>
</dbReference>
<evidence type="ECO:0000313" key="3">
    <source>
        <dbReference type="EMBL" id="MFG6463086.1"/>
    </source>
</evidence>
<comment type="caution">
    <text evidence="3">The sequence shown here is derived from an EMBL/GenBank/DDBJ whole genome shotgun (WGS) entry which is preliminary data.</text>
</comment>
<dbReference type="EMBL" id="JBIGHX010000005">
    <property type="protein sequence ID" value="MFG6463086.1"/>
    <property type="molecule type" value="Genomic_DNA"/>
</dbReference>
<keyword evidence="1" id="KW-0812">Transmembrane</keyword>
<reference evidence="3 4" key="1">
    <citation type="submission" date="2024-08" db="EMBL/GenBank/DDBJ databases">
        <authorList>
            <person name="Lu H."/>
        </authorList>
    </citation>
    <scope>NUCLEOTIDE SEQUENCE [LARGE SCALE GENOMIC DNA]</scope>
    <source>
        <strain evidence="3 4">DXS20W</strain>
    </source>
</reference>
<protein>
    <submittedName>
        <fullName evidence="3">Cold-shock protein</fullName>
    </submittedName>
</protein>
<dbReference type="PROSITE" id="PS51857">
    <property type="entry name" value="CSD_2"/>
    <property type="match status" value="1"/>
</dbReference>
<keyword evidence="1" id="KW-0472">Membrane</keyword>
<evidence type="ECO:0000256" key="1">
    <source>
        <dbReference type="SAM" id="Phobius"/>
    </source>
</evidence>